<keyword evidence="6 12" id="KW-0812">Transmembrane</keyword>
<protein>
    <recommendedName>
        <fullName evidence="10">Autoinducer 2 import system permease protein LsrD</fullName>
    </recommendedName>
</protein>
<dbReference type="CDD" id="cd06579">
    <property type="entry name" value="TM_PBP1_transp_AraH_like"/>
    <property type="match status" value="1"/>
</dbReference>
<feature type="transmembrane region" description="Helical" evidence="12">
    <location>
        <begin position="248"/>
        <end position="266"/>
    </location>
</feature>
<dbReference type="EMBL" id="CP041185">
    <property type="protein sequence ID" value="QDG70126.1"/>
    <property type="molecule type" value="Genomic_DNA"/>
</dbReference>
<keyword evidence="4" id="KW-1003">Cell membrane</keyword>
<evidence type="ECO:0000256" key="10">
    <source>
        <dbReference type="ARBA" id="ARBA00039381"/>
    </source>
</evidence>
<evidence type="ECO:0000256" key="5">
    <source>
        <dbReference type="ARBA" id="ARBA00022519"/>
    </source>
</evidence>
<keyword evidence="7 12" id="KW-1133">Transmembrane helix</keyword>
<dbReference type="Proteomes" id="UP000316665">
    <property type="component" value="Chromosome"/>
</dbReference>
<evidence type="ECO:0000256" key="11">
    <source>
        <dbReference type="SAM" id="MobiDB-lite"/>
    </source>
</evidence>
<proteinExistence type="predicted"/>
<evidence type="ECO:0000256" key="4">
    <source>
        <dbReference type="ARBA" id="ARBA00022475"/>
    </source>
</evidence>
<sequence>MNTLTKAADEAATPGAPAPRPTPAPAPAPGRRLLAYLRARTNLLTFVVLATALALLTDGASLSPESIKNLAVAESVRALAALGVGMIIITRGIDLSIGAVVCLVSSVAASFAQNSDYAAALYPGVVFPLWLPVVAGVLTGAAFGLLNGLLVALARIPPFIATLGTMSVAFGCQLIYTRANVVGSLTDAYKEIGQGALFGIPHLALFALLAAAAVYLMLAHTRQGASLYAIGGNPAAARVSGINVKRELVMVYLYAGVLYGIAGVLLSSRLGLANALTGRGMELDAIAAVTIGSVSQSGGIGTAGGMVLGVLTLGIINYGMTFLGVDSYFQLVIKGGIIIVAVYFDMKKTASGE</sequence>
<dbReference type="PANTHER" id="PTHR32196:SF71">
    <property type="entry name" value="AUTOINDUCER 2 IMPORT SYSTEM PERMEASE PROTEIN LSRD"/>
    <property type="match status" value="1"/>
</dbReference>
<evidence type="ECO:0000313" key="14">
    <source>
        <dbReference type="Proteomes" id="UP000316665"/>
    </source>
</evidence>
<dbReference type="Pfam" id="PF02653">
    <property type="entry name" value="BPD_transp_2"/>
    <property type="match status" value="1"/>
</dbReference>
<keyword evidence="3" id="KW-0813">Transport</keyword>
<dbReference type="GO" id="GO:0005886">
    <property type="term" value="C:plasma membrane"/>
    <property type="evidence" value="ECO:0007669"/>
    <property type="project" value="UniProtKB-SubCell"/>
</dbReference>
<feature type="transmembrane region" description="Helical" evidence="12">
    <location>
        <begin position="328"/>
        <end position="344"/>
    </location>
</feature>
<evidence type="ECO:0000256" key="9">
    <source>
        <dbReference type="ARBA" id="ARBA00025439"/>
    </source>
</evidence>
<feature type="transmembrane region" description="Helical" evidence="12">
    <location>
        <begin position="286"/>
        <end position="316"/>
    </location>
</feature>
<accession>A0A4Y6RC29</accession>
<evidence type="ECO:0000256" key="3">
    <source>
        <dbReference type="ARBA" id="ARBA00022448"/>
    </source>
</evidence>
<evidence type="ECO:0000256" key="6">
    <source>
        <dbReference type="ARBA" id="ARBA00022692"/>
    </source>
</evidence>
<gene>
    <name evidence="13" type="ORF">FJQ89_06600</name>
</gene>
<name>A0A4Y6RC29_9BURK</name>
<reference evidence="13 14" key="1">
    <citation type="submission" date="2019-06" db="EMBL/GenBank/DDBJ databases">
        <title>Complete genome sequence of Janthinobacterium sp. SNU WT3 isolated from diseased rainbow trout.</title>
        <authorList>
            <person name="Oh W.T."/>
            <person name="Park S.C."/>
        </authorList>
    </citation>
    <scope>NUCLEOTIDE SEQUENCE [LARGE SCALE GENOMIC DNA]</scope>
    <source>
        <strain evidence="13 14">SNU WT3</strain>
    </source>
</reference>
<comment type="subcellular location">
    <subcellularLocation>
        <location evidence="1">Cell membrane</location>
        <topology evidence="1">Multi-pass membrane protein</topology>
    </subcellularLocation>
</comment>
<evidence type="ECO:0000256" key="8">
    <source>
        <dbReference type="ARBA" id="ARBA00023136"/>
    </source>
</evidence>
<evidence type="ECO:0000256" key="1">
    <source>
        <dbReference type="ARBA" id="ARBA00004651"/>
    </source>
</evidence>
<dbReference type="OrthoDB" id="9799990at2"/>
<keyword evidence="5" id="KW-0997">Cell inner membrane</keyword>
<dbReference type="InterPro" id="IPR001851">
    <property type="entry name" value="ABC_transp_permease"/>
</dbReference>
<evidence type="ECO:0000313" key="13">
    <source>
        <dbReference type="EMBL" id="QDG70126.1"/>
    </source>
</evidence>
<dbReference type="RefSeq" id="WP_141169558.1">
    <property type="nucleotide sequence ID" value="NZ_CP041185.1"/>
</dbReference>
<dbReference type="PANTHER" id="PTHR32196">
    <property type="entry name" value="ABC TRANSPORTER PERMEASE PROTEIN YPHD-RELATED-RELATED"/>
    <property type="match status" value="1"/>
</dbReference>
<keyword evidence="14" id="KW-1185">Reference proteome</keyword>
<organism evidence="13 14">
    <name type="scientific">Janthinobacterium tructae</name>
    <dbReference type="NCBI Taxonomy" id="2590869"/>
    <lineage>
        <taxon>Bacteria</taxon>
        <taxon>Pseudomonadati</taxon>
        <taxon>Pseudomonadota</taxon>
        <taxon>Betaproteobacteria</taxon>
        <taxon>Burkholderiales</taxon>
        <taxon>Oxalobacteraceae</taxon>
        <taxon>Janthinobacterium</taxon>
    </lineage>
</organism>
<comment type="function">
    <text evidence="9">Part of the ABC transporter complex LsrABCD involved in autoinducer 2 (AI-2) import. Probably responsible for the translocation of the substrate across the membrane.</text>
</comment>
<feature type="transmembrane region" description="Helical" evidence="12">
    <location>
        <begin position="196"/>
        <end position="218"/>
    </location>
</feature>
<evidence type="ECO:0000256" key="12">
    <source>
        <dbReference type="SAM" id="Phobius"/>
    </source>
</evidence>
<keyword evidence="8 12" id="KW-0472">Membrane</keyword>
<feature type="transmembrane region" description="Helical" evidence="12">
    <location>
        <begin position="158"/>
        <end position="176"/>
    </location>
</feature>
<evidence type="ECO:0000256" key="7">
    <source>
        <dbReference type="ARBA" id="ARBA00022989"/>
    </source>
</evidence>
<comment type="subunit">
    <text evidence="2">The complex is composed of two ATP-binding proteins (LsrA), two transmembrane proteins (LsrC and LsrD) and a solute-binding protein (LsrB).</text>
</comment>
<feature type="compositionally biased region" description="Pro residues" evidence="11">
    <location>
        <begin position="16"/>
        <end position="26"/>
    </location>
</feature>
<dbReference type="AlphaFoldDB" id="A0A4Y6RC29"/>
<dbReference type="GO" id="GO:0022857">
    <property type="term" value="F:transmembrane transporter activity"/>
    <property type="evidence" value="ECO:0007669"/>
    <property type="project" value="InterPro"/>
</dbReference>
<feature type="transmembrane region" description="Helical" evidence="12">
    <location>
        <begin position="41"/>
        <end position="57"/>
    </location>
</feature>
<feature type="region of interest" description="Disordered" evidence="11">
    <location>
        <begin position="1"/>
        <end position="26"/>
    </location>
</feature>
<evidence type="ECO:0000256" key="2">
    <source>
        <dbReference type="ARBA" id="ARBA00011262"/>
    </source>
</evidence>
<feature type="transmembrane region" description="Helical" evidence="12">
    <location>
        <begin position="125"/>
        <end position="146"/>
    </location>
</feature>
<dbReference type="KEGG" id="jas:FJQ89_06600"/>